<reference evidence="1 2" key="1">
    <citation type="submission" date="2019-05" db="EMBL/GenBank/DDBJ databases">
        <title>Another draft genome of Portunus trituberculatus and its Hox gene families provides insights of decapod evolution.</title>
        <authorList>
            <person name="Jeong J.-H."/>
            <person name="Song I."/>
            <person name="Kim S."/>
            <person name="Choi T."/>
            <person name="Kim D."/>
            <person name="Ryu S."/>
            <person name="Kim W."/>
        </authorList>
    </citation>
    <scope>NUCLEOTIDE SEQUENCE [LARGE SCALE GENOMIC DNA]</scope>
    <source>
        <tissue evidence="1">Muscle</tissue>
    </source>
</reference>
<evidence type="ECO:0000313" key="1">
    <source>
        <dbReference type="EMBL" id="MPC16587.1"/>
    </source>
</evidence>
<dbReference type="Proteomes" id="UP000324222">
    <property type="component" value="Unassembled WGS sequence"/>
</dbReference>
<protein>
    <submittedName>
        <fullName evidence="1">Uncharacterized protein</fullName>
    </submittedName>
</protein>
<dbReference type="EMBL" id="VSRR010000518">
    <property type="protein sequence ID" value="MPC16587.1"/>
    <property type="molecule type" value="Genomic_DNA"/>
</dbReference>
<gene>
    <name evidence="1" type="ORF">E2C01_009416</name>
</gene>
<organism evidence="1 2">
    <name type="scientific">Portunus trituberculatus</name>
    <name type="common">Swimming crab</name>
    <name type="synonym">Neptunus trituberculatus</name>
    <dbReference type="NCBI Taxonomy" id="210409"/>
    <lineage>
        <taxon>Eukaryota</taxon>
        <taxon>Metazoa</taxon>
        <taxon>Ecdysozoa</taxon>
        <taxon>Arthropoda</taxon>
        <taxon>Crustacea</taxon>
        <taxon>Multicrustacea</taxon>
        <taxon>Malacostraca</taxon>
        <taxon>Eumalacostraca</taxon>
        <taxon>Eucarida</taxon>
        <taxon>Decapoda</taxon>
        <taxon>Pleocyemata</taxon>
        <taxon>Brachyura</taxon>
        <taxon>Eubrachyura</taxon>
        <taxon>Portunoidea</taxon>
        <taxon>Portunidae</taxon>
        <taxon>Portuninae</taxon>
        <taxon>Portunus</taxon>
    </lineage>
</organism>
<accession>A0A5B7D3H2</accession>
<comment type="caution">
    <text evidence="1">The sequence shown here is derived from an EMBL/GenBank/DDBJ whole genome shotgun (WGS) entry which is preliminary data.</text>
</comment>
<keyword evidence="2" id="KW-1185">Reference proteome</keyword>
<proteinExistence type="predicted"/>
<evidence type="ECO:0000313" key="2">
    <source>
        <dbReference type="Proteomes" id="UP000324222"/>
    </source>
</evidence>
<name>A0A5B7D3H2_PORTR</name>
<sequence length="75" mass="8708">MNYGSCFASRLRGETYYYSDSSEACRERKRGERVTPITKSLLGDEKEEKNCRKKNKKALKTHLFMKANNVINVIT</sequence>
<dbReference type="AlphaFoldDB" id="A0A5B7D3H2"/>